<dbReference type="PANTHER" id="PTHR43771">
    <property type="entry name" value="PHOSPHOMANNOMUTASE"/>
    <property type="match status" value="1"/>
</dbReference>
<dbReference type="SUPFAM" id="SSF55957">
    <property type="entry name" value="Phosphoglucomutase, C-terminal domain"/>
    <property type="match status" value="1"/>
</dbReference>
<keyword evidence="3" id="KW-0597">Phosphoprotein</keyword>
<evidence type="ECO:0000259" key="8">
    <source>
        <dbReference type="Pfam" id="PF00408"/>
    </source>
</evidence>
<evidence type="ECO:0000259" key="10">
    <source>
        <dbReference type="Pfam" id="PF02879"/>
    </source>
</evidence>
<dbReference type="InterPro" id="IPR005846">
    <property type="entry name" value="A-D-PHexomutase_a/b/a-III"/>
</dbReference>
<dbReference type="InterPro" id="IPR005841">
    <property type="entry name" value="Alpha-D-phosphohexomutase_SF"/>
</dbReference>
<accession>A0ABY7VQI2</accession>
<dbReference type="Pfam" id="PF02880">
    <property type="entry name" value="PGM_PMM_III"/>
    <property type="match status" value="1"/>
</dbReference>
<keyword evidence="13" id="KW-1185">Reference proteome</keyword>
<evidence type="ECO:0000256" key="4">
    <source>
        <dbReference type="ARBA" id="ARBA00022723"/>
    </source>
</evidence>
<protein>
    <submittedName>
        <fullName evidence="12">Phosphomannomutase CpsG</fullName>
        <ecNumber evidence="12">5.4.2.8</ecNumber>
    </submittedName>
</protein>
<dbReference type="GO" id="GO:0004615">
    <property type="term" value="F:phosphomannomutase activity"/>
    <property type="evidence" value="ECO:0007669"/>
    <property type="project" value="UniProtKB-EC"/>
</dbReference>
<evidence type="ECO:0000259" key="11">
    <source>
        <dbReference type="Pfam" id="PF02880"/>
    </source>
</evidence>
<proteinExistence type="inferred from homology"/>
<dbReference type="Proteomes" id="UP001214250">
    <property type="component" value="Chromosome 1"/>
</dbReference>
<dbReference type="PRINTS" id="PR00509">
    <property type="entry name" value="PGMPMM"/>
</dbReference>
<dbReference type="EC" id="5.4.2.8" evidence="12"/>
<evidence type="ECO:0000313" key="13">
    <source>
        <dbReference type="Proteomes" id="UP001214250"/>
    </source>
</evidence>
<evidence type="ECO:0000313" key="12">
    <source>
        <dbReference type="EMBL" id="WDE96091.1"/>
    </source>
</evidence>
<evidence type="ECO:0000256" key="2">
    <source>
        <dbReference type="ARBA" id="ARBA00010231"/>
    </source>
</evidence>
<sequence length="467" mass="52823">MSINLSSFTPYDLRAKLGEQLNEEVAQAIGYAYAKVTKAKSVCVGGDIRLSSESLKNALAIGLSQAGCRVIDLGLTGTEEMYFATVHYKLDGGIQVTASHNPKNYNGMKFVAKNATPIGRENGLEEIRVLAENILNNYQTSLTNQNLGPIEKHSCLEHYIKHLFTFIDLTKLRPMRLLMNAGNGAAGHVIDAIEQHFQNHDIPIDLIKINNHPDGNFPKGVPNPLLHDCREETSHAVIDHQCDLGIAWDGDFDRCFFFDSKGLFIEGYFIVGLLAEAFLSHDPKQTILHDPRLTWNTIDLVKEAGGKAFPSKTGHAFIKNDMRQRDAVYGGEMSAHHYFRDFFYCDSGMVPWLLVIELLSTKQQNLHNLLKGRIALFPNPGEINFIIEEKEKAIAEVENFFRDQDEKAINIEYFDGLNVEFKNWRFNLRCSNTEALVRLNIETRADPQLLEDKLTLLKCLLNKWIKK</sequence>
<dbReference type="InterPro" id="IPR005844">
    <property type="entry name" value="A-D-PHexomutase_a/b/a-I"/>
</dbReference>
<feature type="domain" description="Alpha-D-phosphohexomutase C-terminal" evidence="8">
    <location>
        <begin position="382"/>
        <end position="450"/>
    </location>
</feature>
<feature type="domain" description="Alpha-D-phosphohexomutase alpha/beta/alpha" evidence="10">
    <location>
        <begin position="158"/>
        <end position="262"/>
    </location>
</feature>
<gene>
    <name evidence="12" type="ORF">PQO03_10235</name>
</gene>
<keyword evidence="6 12" id="KW-0413">Isomerase</keyword>
<dbReference type="Gene3D" id="3.40.120.10">
    <property type="entry name" value="Alpha-D-Glucose-1,6-Bisphosphate, subunit A, domain 3"/>
    <property type="match status" value="3"/>
</dbReference>
<dbReference type="InterPro" id="IPR005843">
    <property type="entry name" value="A-D-PHexomutase_C"/>
</dbReference>
<dbReference type="RefSeq" id="WP_274150113.1">
    <property type="nucleotide sequence ID" value="NZ_CP117811.1"/>
</dbReference>
<dbReference type="CDD" id="cd03089">
    <property type="entry name" value="PMM_PGM"/>
    <property type="match status" value="1"/>
</dbReference>
<comment type="cofactor">
    <cofactor evidence="1">
        <name>Mg(2+)</name>
        <dbReference type="ChEBI" id="CHEBI:18420"/>
    </cofactor>
</comment>
<feature type="domain" description="Alpha-D-phosphohexomutase alpha/beta/alpha" evidence="11">
    <location>
        <begin position="267"/>
        <end position="374"/>
    </location>
</feature>
<dbReference type="PANTHER" id="PTHR43771:SF1">
    <property type="entry name" value="PHOSPHOMANNOMUTASE"/>
    <property type="match status" value="1"/>
</dbReference>
<dbReference type="EMBL" id="CP117811">
    <property type="protein sequence ID" value="WDE96091.1"/>
    <property type="molecule type" value="Genomic_DNA"/>
</dbReference>
<dbReference type="InterPro" id="IPR005845">
    <property type="entry name" value="A-D-PHexomutase_a/b/a-II"/>
</dbReference>
<dbReference type="InterPro" id="IPR036900">
    <property type="entry name" value="A-D-PHexomutase_C_sf"/>
</dbReference>
<dbReference type="InterPro" id="IPR016055">
    <property type="entry name" value="A-D-PHexomutase_a/b/a-I/II/III"/>
</dbReference>
<evidence type="ECO:0000256" key="7">
    <source>
        <dbReference type="RuleBase" id="RU004326"/>
    </source>
</evidence>
<evidence type="ECO:0000256" key="5">
    <source>
        <dbReference type="ARBA" id="ARBA00022842"/>
    </source>
</evidence>
<name>A0ABY7VQI2_9BACT</name>
<dbReference type="SUPFAM" id="SSF53738">
    <property type="entry name" value="Phosphoglucomutase, first 3 domains"/>
    <property type="match status" value="3"/>
</dbReference>
<dbReference type="Gene3D" id="3.30.310.50">
    <property type="entry name" value="Alpha-D-phosphohexomutase, C-terminal domain"/>
    <property type="match status" value="1"/>
</dbReference>
<evidence type="ECO:0000256" key="3">
    <source>
        <dbReference type="ARBA" id="ARBA00022553"/>
    </source>
</evidence>
<dbReference type="PROSITE" id="PS00710">
    <property type="entry name" value="PGM_PMM"/>
    <property type="match status" value="1"/>
</dbReference>
<comment type="similarity">
    <text evidence="2 7">Belongs to the phosphohexose mutase family.</text>
</comment>
<keyword evidence="5 7" id="KW-0460">Magnesium</keyword>
<organism evidence="12 13">
    <name type="scientific">Lentisphaera profundi</name>
    <dbReference type="NCBI Taxonomy" id="1658616"/>
    <lineage>
        <taxon>Bacteria</taxon>
        <taxon>Pseudomonadati</taxon>
        <taxon>Lentisphaerota</taxon>
        <taxon>Lentisphaeria</taxon>
        <taxon>Lentisphaerales</taxon>
        <taxon>Lentisphaeraceae</taxon>
        <taxon>Lentisphaera</taxon>
    </lineage>
</organism>
<dbReference type="InterPro" id="IPR016066">
    <property type="entry name" value="A-D-PHexomutase_CS"/>
</dbReference>
<dbReference type="Pfam" id="PF00408">
    <property type="entry name" value="PGM_PMM_IV"/>
    <property type="match status" value="1"/>
</dbReference>
<evidence type="ECO:0000256" key="1">
    <source>
        <dbReference type="ARBA" id="ARBA00001946"/>
    </source>
</evidence>
<reference evidence="12 13" key="1">
    <citation type="submission" date="2023-02" db="EMBL/GenBank/DDBJ databases">
        <title>Genome sequence of Lentisphaera profundi SAORIC-696.</title>
        <authorList>
            <person name="Kim e."/>
            <person name="Cho J.-C."/>
            <person name="Choi A."/>
            <person name="Kang I."/>
        </authorList>
    </citation>
    <scope>NUCLEOTIDE SEQUENCE [LARGE SCALE GENOMIC DNA]</scope>
    <source>
        <strain evidence="12 13">SAORIC-696</strain>
    </source>
</reference>
<evidence type="ECO:0000259" key="9">
    <source>
        <dbReference type="Pfam" id="PF02878"/>
    </source>
</evidence>
<feature type="domain" description="Alpha-D-phosphohexomutase alpha/beta/alpha" evidence="9">
    <location>
        <begin position="8"/>
        <end position="129"/>
    </location>
</feature>
<evidence type="ECO:0000256" key="6">
    <source>
        <dbReference type="ARBA" id="ARBA00023235"/>
    </source>
</evidence>
<keyword evidence="4 7" id="KW-0479">Metal-binding</keyword>
<dbReference type="Pfam" id="PF02878">
    <property type="entry name" value="PGM_PMM_I"/>
    <property type="match status" value="1"/>
</dbReference>
<dbReference type="Pfam" id="PF02879">
    <property type="entry name" value="PGM_PMM_II"/>
    <property type="match status" value="1"/>
</dbReference>